<dbReference type="AlphaFoldDB" id="A0A060UQ83"/>
<dbReference type="PANTHER" id="PTHR30203">
    <property type="entry name" value="OUTER MEMBRANE CATION EFFLUX PROTEIN"/>
    <property type="match status" value="1"/>
</dbReference>
<dbReference type="GO" id="GO:0015562">
    <property type="term" value="F:efflux transmembrane transporter activity"/>
    <property type="evidence" value="ECO:0007669"/>
    <property type="project" value="InterPro"/>
</dbReference>
<reference evidence="2" key="2">
    <citation type="submission" date="2014-07" db="EMBL/GenBank/DDBJ databases">
        <title>Initial genome analysis of the psychrotolerant acidophile Acidithiobacillus ferrivorans CF27: insights into iron and sulfur oxidation pathways and into biofilm formation.</title>
        <authorList>
            <person name="Talla E."/>
            <person name="Hedrich S."/>
            <person name="Mangenot S."/>
            <person name="Ji B."/>
            <person name="Johnson D.B."/>
            <person name="Barbe V."/>
            <person name="Bonnefoy V."/>
        </authorList>
    </citation>
    <scope>NUCLEOTIDE SEQUENCE [LARGE SCALE GENOMIC DNA]</scope>
    <source>
        <strain evidence="2">CF27</strain>
    </source>
</reference>
<dbReference type="InterPro" id="IPR003423">
    <property type="entry name" value="OMP_efflux"/>
</dbReference>
<reference evidence="3 4" key="3">
    <citation type="submission" date="2017-03" db="EMBL/GenBank/DDBJ databases">
        <authorList>
            <person name="Regsiter A."/>
            <person name="William W."/>
        </authorList>
    </citation>
    <scope>NUCLEOTIDE SEQUENCE [LARGE SCALE GENOMIC DNA]</scope>
    <source>
        <strain evidence="3">PRJEB5721</strain>
    </source>
</reference>
<evidence type="ECO:0000313" key="3">
    <source>
        <dbReference type="EMBL" id="SMH66704.1"/>
    </source>
</evidence>
<name>A0A060UQ83_9PROT</name>
<dbReference type="SUPFAM" id="SSF56954">
    <property type="entry name" value="Outer membrane efflux proteins (OEP)"/>
    <property type="match status" value="1"/>
</dbReference>
<dbReference type="Pfam" id="PF02321">
    <property type="entry name" value="OEP"/>
    <property type="match status" value="1"/>
</dbReference>
<protein>
    <submittedName>
        <fullName evidence="3">Copper RND efflux outer membrane protein CusC, CzcC family</fullName>
    </submittedName>
    <submittedName>
        <fullName evidence="2">Putative Cobalt-zinc-cadmium resistance protein czcC (Cation efflux system protein czcC)</fullName>
    </submittedName>
</protein>
<dbReference type="PANTHER" id="PTHR30203:SF24">
    <property type="entry name" value="BLR4935 PROTEIN"/>
    <property type="match status" value="1"/>
</dbReference>
<dbReference type="RefSeq" id="WP_035191295.1">
    <property type="nucleotide sequence ID" value="NZ_CCCS020000006.1"/>
</dbReference>
<proteinExistence type="inferred from homology"/>
<evidence type="ECO:0000256" key="1">
    <source>
        <dbReference type="ARBA" id="ARBA00007613"/>
    </source>
</evidence>
<dbReference type="EMBL" id="CCCS020000006">
    <property type="protein sequence ID" value="CDQ08948.1"/>
    <property type="molecule type" value="Genomic_DNA"/>
</dbReference>
<dbReference type="EMBL" id="LT841305">
    <property type="protein sequence ID" value="SMH66704.1"/>
    <property type="molecule type" value="Genomic_DNA"/>
</dbReference>
<evidence type="ECO:0000313" key="2">
    <source>
        <dbReference type="EMBL" id="CDQ08948.1"/>
    </source>
</evidence>
<organism evidence="2">
    <name type="scientific">Acidithiobacillus ferrivorans</name>
    <dbReference type="NCBI Taxonomy" id="160808"/>
    <lineage>
        <taxon>Bacteria</taxon>
        <taxon>Pseudomonadati</taxon>
        <taxon>Pseudomonadota</taxon>
        <taxon>Acidithiobacillia</taxon>
        <taxon>Acidithiobacillales</taxon>
        <taxon>Acidithiobacillaceae</taxon>
        <taxon>Acidithiobacillus</taxon>
    </lineage>
</organism>
<accession>A0A060UQ83</accession>
<keyword evidence="4" id="KW-1185">Reference proteome</keyword>
<dbReference type="Gene3D" id="1.20.1600.10">
    <property type="entry name" value="Outer membrane efflux proteins (OEP)"/>
    <property type="match status" value="1"/>
</dbReference>
<dbReference type="InterPro" id="IPR010131">
    <property type="entry name" value="MdtP/NodT-like"/>
</dbReference>
<comment type="similarity">
    <text evidence="1">Belongs to the outer membrane factor (OMF) (TC 1.B.17) family.</text>
</comment>
<dbReference type="Proteomes" id="UP000193925">
    <property type="component" value="Chromosome AFERRI"/>
</dbReference>
<sequence length="438" mass="47802">MSDVQRSSGNKYFLTWVAAIRRGAGPLSLPVMLMMVFSPYASASAAPLSLQNAEAIALRQNPGLGALTQKIAELRHKAVAVAQLPDPHLDLGALNLPLNSFSMNQQQMSMLSVGLSQTFPSFGKLGLEGQQAGEEAQATVDTLRGQSAELVLLLRRAWLQALYTENAMATVRHQEQLEAESVQAALALYRSAQGSQAEVLRAQLARDSLANDITRLQAEQASDLAQIAQILNLPEPPSIEKQWPNLPPPPTLAEMEARLSGQPLLRAAQAQTRAAQMGVQVAKTGYWPDVTVSVGYGQDFYPGSPNWLSAGVNLSLPIFPGDRQDQDVAVAQARAQQAQYRYDDQHLALTQQARAAFARYESYKIQLQSMDRQLLPTARNTFSATLAAYSAGRAGLNAVLRTQKEMLDYALTRLQYRRDLAISAAELDFLTTQGEMQP</sequence>
<evidence type="ECO:0000313" key="4">
    <source>
        <dbReference type="Proteomes" id="UP000193925"/>
    </source>
</evidence>
<gene>
    <name evidence="2" type="ORF">AFERRI_140013</name>
    <name evidence="3" type="ORF">AFERRI_40052</name>
</gene>
<reference evidence="2" key="1">
    <citation type="submission" date="2014-03" db="EMBL/GenBank/DDBJ databases">
        <authorList>
            <person name="Genoscope - CEA"/>
        </authorList>
    </citation>
    <scope>NUCLEOTIDE SEQUENCE [LARGE SCALE GENOMIC DNA]</scope>
    <source>
        <strain evidence="2">CF27</strain>
    </source>
</reference>